<accession>A0A226WLM9</accession>
<name>A0A226WLM9_CABSO</name>
<evidence type="ECO:0000313" key="2">
    <source>
        <dbReference type="EMBL" id="OXC72013.1"/>
    </source>
</evidence>
<protein>
    <recommendedName>
        <fullName evidence="4">Secreted protein</fullName>
    </recommendedName>
</protein>
<evidence type="ECO:0000256" key="1">
    <source>
        <dbReference type="SAM" id="SignalP"/>
    </source>
</evidence>
<comment type="caution">
    <text evidence="2">The sequence shown here is derived from an EMBL/GenBank/DDBJ whole genome shotgun (WGS) entry which is preliminary data.</text>
</comment>
<evidence type="ECO:0008006" key="4">
    <source>
        <dbReference type="Google" id="ProtNLM"/>
    </source>
</evidence>
<sequence>MLFLLRFLLGPGLVVFSAATALPRCGAKESRRDVPIFHLSRLGGNSPITVLVFIMTPAPEKASTKPA</sequence>
<feature type="signal peptide" evidence="1">
    <location>
        <begin position="1"/>
        <end position="21"/>
    </location>
</feature>
<feature type="chain" id="PRO_5012059115" description="Secreted protein" evidence="1">
    <location>
        <begin position="22"/>
        <end position="67"/>
    </location>
</feature>
<organism evidence="2 3">
    <name type="scientific">Caballeronia sordidicola</name>
    <name type="common">Burkholderia sordidicola</name>
    <dbReference type="NCBI Taxonomy" id="196367"/>
    <lineage>
        <taxon>Bacteria</taxon>
        <taxon>Pseudomonadati</taxon>
        <taxon>Pseudomonadota</taxon>
        <taxon>Betaproteobacteria</taxon>
        <taxon>Burkholderiales</taxon>
        <taxon>Burkholderiaceae</taxon>
        <taxon>Caballeronia</taxon>
    </lineage>
</organism>
<evidence type="ECO:0000313" key="3">
    <source>
        <dbReference type="Proteomes" id="UP000214720"/>
    </source>
</evidence>
<dbReference type="EMBL" id="MTHB01000288">
    <property type="protein sequence ID" value="OXC72013.1"/>
    <property type="molecule type" value="Genomic_DNA"/>
</dbReference>
<dbReference type="AlphaFoldDB" id="A0A226WLM9"/>
<dbReference type="Proteomes" id="UP000214720">
    <property type="component" value="Unassembled WGS sequence"/>
</dbReference>
<reference evidence="3" key="1">
    <citation type="submission" date="2017-01" db="EMBL/GenBank/DDBJ databases">
        <title>Genome Analysis of Deinococcus marmoris KOPRI26562.</title>
        <authorList>
            <person name="Kim J.H."/>
            <person name="Oh H.-M."/>
        </authorList>
    </citation>
    <scope>NUCLEOTIDE SEQUENCE [LARGE SCALE GENOMIC DNA]</scope>
    <source>
        <strain evidence="3">PAMC 26633</strain>
    </source>
</reference>
<keyword evidence="1" id="KW-0732">Signal</keyword>
<gene>
    <name evidence="2" type="ORF">BSU04_44325</name>
</gene>
<proteinExistence type="predicted"/>